<proteinExistence type="predicted"/>
<name>A0AAV4WPM7_CAEEX</name>
<reference evidence="2 3" key="1">
    <citation type="submission" date="2021-06" db="EMBL/GenBank/DDBJ databases">
        <title>Caerostris extrusa draft genome.</title>
        <authorList>
            <person name="Kono N."/>
            <person name="Arakawa K."/>
        </authorList>
    </citation>
    <scope>NUCLEOTIDE SEQUENCE [LARGE SCALE GENOMIC DNA]</scope>
</reference>
<evidence type="ECO:0000313" key="3">
    <source>
        <dbReference type="Proteomes" id="UP001054945"/>
    </source>
</evidence>
<evidence type="ECO:0000313" key="2">
    <source>
        <dbReference type="EMBL" id="GIY84446.1"/>
    </source>
</evidence>
<sequence>MGKLVAAEQELLDLLKSFQNDTDKPLTEEDLLEILEDTFENKPNKSEDVNILGSPFSYNKKAFDKTWQEKKEKYKKSNKEYNKLGYSTNYDDDEMDSYNLPSGNIMDTSKKTLTPQIILLGSSSTSDKEPSNDNSFSSSDPADLQYGSKKWDNVDKGWKKTSHLGDKTLKEMKEFYDAWKIAENRLKSDKTLNHEEMDSNCLKGSNRSVAAPSGCPCQLATVFSCS</sequence>
<dbReference type="EMBL" id="BPLR01016514">
    <property type="protein sequence ID" value="GIY84446.1"/>
    <property type="molecule type" value="Genomic_DNA"/>
</dbReference>
<feature type="region of interest" description="Disordered" evidence="1">
    <location>
        <begin position="122"/>
        <end position="149"/>
    </location>
</feature>
<gene>
    <name evidence="2" type="primary">Pxdn_1</name>
    <name evidence="2" type="ORF">CEXT_461931</name>
</gene>
<dbReference type="AlphaFoldDB" id="A0AAV4WPM7"/>
<protein>
    <submittedName>
        <fullName evidence="2">Peroxidasin</fullName>
    </submittedName>
</protein>
<comment type="caution">
    <text evidence="2">The sequence shown here is derived from an EMBL/GenBank/DDBJ whole genome shotgun (WGS) entry which is preliminary data.</text>
</comment>
<dbReference type="Proteomes" id="UP001054945">
    <property type="component" value="Unassembled WGS sequence"/>
</dbReference>
<organism evidence="2 3">
    <name type="scientific">Caerostris extrusa</name>
    <name type="common">Bark spider</name>
    <name type="synonym">Caerostris bankana</name>
    <dbReference type="NCBI Taxonomy" id="172846"/>
    <lineage>
        <taxon>Eukaryota</taxon>
        <taxon>Metazoa</taxon>
        <taxon>Ecdysozoa</taxon>
        <taxon>Arthropoda</taxon>
        <taxon>Chelicerata</taxon>
        <taxon>Arachnida</taxon>
        <taxon>Araneae</taxon>
        <taxon>Araneomorphae</taxon>
        <taxon>Entelegynae</taxon>
        <taxon>Araneoidea</taxon>
        <taxon>Araneidae</taxon>
        <taxon>Caerostris</taxon>
    </lineage>
</organism>
<accession>A0AAV4WPM7</accession>
<evidence type="ECO:0000256" key="1">
    <source>
        <dbReference type="SAM" id="MobiDB-lite"/>
    </source>
</evidence>
<feature type="compositionally biased region" description="Low complexity" evidence="1">
    <location>
        <begin position="132"/>
        <end position="141"/>
    </location>
</feature>
<keyword evidence="3" id="KW-1185">Reference proteome</keyword>